<reference evidence="7" key="1">
    <citation type="journal article" date="2013" name="Genome Biol.">
        <title>Comparative genomics of the core and accessory genomes of 48 Sinorhizobium strains comprising five genospecies.</title>
        <authorList>
            <person name="Sugawara M."/>
            <person name="Epstein B."/>
            <person name="Badgley B.D."/>
            <person name="Unno T."/>
            <person name="Xu L."/>
            <person name="Reese J."/>
            <person name="Gyaneshwar P."/>
            <person name="Denny R."/>
            <person name="Mudge J."/>
            <person name="Bharti A.K."/>
            <person name="Farmer A.D."/>
            <person name="May G.D."/>
            <person name="Woodward J.E."/>
            <person name="Medigue C."/>
            <person name="Vallenet D."/>
            <person name="Lajus A."/>
            <person name="Rouy Z."/>
            <person name="Martinez-Vaz B."/>
            <person name="Tiffin P."/>
            <person name="Young N.D."/>
            <person name="Sadowsky M.J."/>
        </authorList>
    </citation>
    <scope>NUCLEOTIDE SEQUENCE</scope>
    <source>
        <strain evidence="7">M30</strain>
    </source>
</reference>
<dbReference type="SUPFAM" id="SSF53383">
    <property type="entry name" value="PLP-dependent transferases"/>
    <property type="match status" value="1"/>
</dbReference>
<dbReference type="NCBIfam" id="TIGR00709">
    <property type="entry name" value="dat"/>
    <property type="match status" value="1"/>
</dbReference>
<dbReference type="FunFam" id="3.40.640.10:FF:000091">
    <property type="entry name" value="Diaminobutyrate--2-oxoglutarate aminotransferase"/>
    <property type="match status" value="1"/>
</dbReference>
<comment type="caution">
    <text evidence="7">The sequence shown here is derived from an EMBL/GenBank/DDBJ whole genome shotgun (WGS) entry which is preliminary data.</text>
</comment>
<sequence length="470" mass="50162">MPADLAARTSSKIFNGVDLMDASARADNAFYLDRQERRESNARSYPRRFPVALKSASGCIVTDVDGRSYLDCLAGAGTLALGHNHPEVIETLQQVLGSGLPLHTLDLTTPVKDRFVSDIFGTLPAGLRDEAKIQFCSPSGTDAVEAAIKLAKTATGRTDLVSFRGAYHGMSQGSLSLMGSLGPKASVGQLVPGAHFFPYPYAYRCPFGRGGNETATLAAEYFERALRDPEGGINRPAAVILEAVQGEGGVIPAPIEWLRAVRRVTRDLGIPLIVDEVQSGVGRTGSFYAFQKAGIIPDVVVLSKAIGGGLPLAVVIYREDLDLWKPGAHAGTFRGNQLAMAAGSKTLEIIERERLVERAAIAGRRLRANLERIAAQTPYIGEVRGEGLMLGVEVVDPEGLPDALGHPPHGQEIARMIQHEMFRAGIILETGGRFGSVLRLLPPLVISDAEIDQVSGALAAAFERLGRKAA</sequence>
<dbReference type="InterPro" id="IPR049704">
    <property type="entry name" value="Aminotrans_3_PPA_site"/>
</dbReference>
<dbReference type="Pfam" id="PF00202">
    <property type="entry name" value="Aminotran_3"/>
    <property type="match status" value="1"/>
</dbReference>
<dbReference type="AlphaFoldDB" id="A0A6A7ZM04"/>
<dbReference type="PANTHER" id="PTHR43552:SF1">
    <property type="entry name" value="DIAMINOBUTYRATE--2-OXOGLUTARATE AMINOTRANSFERASE"/>
    <property type="match status" value="1"/>
</dbReference>
<dbReference type="InterPro" id="IPR015421">
    <property type="entry name" value="PyrdxlP-dep_Trfase_major"/>
</dbReference>
<dbReference type="PROSITE" id="PS00600">
    <property type="entry name" value="AA_TRANSFER_CLASS_3"/>
    <property type="match status" value="1"/>
</dbReference>
<gene>
    <name evidence="7" type="primary">rhbA</name>
    <name evidence="7" type="synonym">rhsA</name>
    <name evidence="7" type="ORF">GHK45_02565</name>
</gene>
<protein>
    <submittedName>
        <fullName evidence="7">Diaminobutyrate--2-oxoglutarate transaminase</fullName>
        <ecNumber evidence="7">2.6.1.76</ecNumber>
    </submittedName>
</protein>
<dbReference type="Gene3D" id="3.40.640.10">
    <property type="entry name" value="Type I PLP-dependent aspartate aminotransferase-like (Major domain)"/>
    <property type="match status" value="1"/>
</dbReference>
<keyword evidence="4 7" id="KW-0808">Transferase</keyword>
<dbReference type="Gene3D" id="3.90.1150.10">
    <property type="entry name" value="Aspartate Aminotransferase, domain 1"/>
    <property type="match status" value="1"/>
</dbReference>
<evidence type="ECO:0000256" key="6">
    <source>
        <dbReference type="RuleBase" id="RU003560"/>
    </source>
</evidence>
<accession>A0A6A7ZM04</accession>
<dbReference type="InterPro" id="IPR015424">
    <property type="entry name" value="PyrdxlP-dep_Trfase"/>
</dbReference>
<dbReference type="InterPro" id="IPR005814">
    <property type="entry name" value="Aminotrans_3"/>
</dbReference>
<evidence type="ECO:0000256" key="4">
    <source>
        <dbReference type="ARBA" id="ARBA00022679"/>
    </source>
</evidence>
<dbReference type="InterPro" id="IPR004637">
    <property type="entry name" value="Dat"/>
</dbReference>
<dbReference type="InterPro" id="IPR015422">
    <property type="entry name" value="PyrdxlP-dep_Trfase_small"/>
</dbReference>
<dbReference type="CDD" id="cd00610">
    <property type="entry name" value="OAT_like"/>
    <property type="match status" value="1"/>
</dbReference>
<evidence type="ECO:0000256" key="3">
    <source>
        <dbReference type="ARBA" id="ARBA00022576"/>
    </source>
</evidence>
<dbReference type="PANTHER" id="PTHR43552">
    <property type="entry name" value="DIAMINOBUTYRATE--2-OXOGLUTARATE AMINOTRANSFERASE"/>
    <property type="match status" value="1"/>
</dbReference>
<evidence type="ECO:0000313" key="7">
    <source>
        <dbReference type="EMBL" id="MQW02752.1"/>
    </source>
</evidence>
<dbReference type="RefSeq" id="WP_153317894.1">
    <property type="nucleotide sequence ID" value="NZ_WISP01000027.1"/>
</dbReference>
<dbReference type="PIRSF" id="PIRSF000521">
    <property type="entry name" value="Transaminase_4ab_Lys_Orn"/>
    <property type="match status" value="1"/>
</dbReference>
<evidence type="ECO:0000256" key="1">
    <source>
        <dbReference type="ARBA" id="ARBA00001933"/>
    </source>
</evidence>
<dbReference type="NCBIfam" id="NF005393">
    <property type="entry name" value="PRK06938.1"/>
    <property type="match status" value="1"/>
</dbReference>
<dbReference type="GO" id="GO:0030170">
    <property type="term" value="F:pyridoxal phosphate binding"/>
    <property type="evidence" value="ECO:0007669"/>
    <property type="project" value="InterPro"/>
</dbReference>
<comment type="cofactor">
    <cofactor evidence="1">
        <name>pyridoxal 5'-phosphate</name>
        <dbReference type="ChEBI" id="CHEBI:597326"/>
    </cofactor>
</comment>
<organism evidence="7">
    <name type="scientific">Rhizobium meliloti</name>
    <name type="common">Ensifer meliloti</name>
    <name type="synonym">Sinorhizobium meliloti</name>
    <dbReference type="NCBI Taxonomy" id="382"/>
    <lineage>
        <taxon>Bacteria</taxon>
        <taxon>Pseudomonadati</taxon>
        <taxon>Pseudomonadota</taxon>
        <taxon>Alphaproteobacteria</taxon>
        <taxon>Hyphomicrobiales</taxon>
        <taxon>Rhizobiaceae</taxon>
        <taxon>Sinorhizobium/Ensifer group</taxon>
        <taxon>Sinorhizobium</taxon>
    </lineage>
</organism>
<dbReference type="GO" id="GO:0045303">
    <property type="term" value="F:diaminobutyrate-2-oxoglutarate transaminase activity"/>
    <property type="evidence" value="ECO:0007669"/>
    <property type="project" value="UniProtKB-EC"/>
</dbReference>
<name>A0A6A7ZM04_RHIML</name>
<evidence type="ECO:0000256" key="5">
    <source>
        <dbReference type="ARBA" id="ARBA00022898"/>
    </source>
</evidence>
<proteinExistence type="inferred from homology"/>
<comment type="similarity">
    <text evidence="2 6">Belongs to the class-III pyridoxal-phosphate-dependent aminotransferase family.</text>
</comment>
<dbReference type="EMBL" id="WISP01000027">
    <property type="protein sequence ID" value="MQW02752.1"/>
    <property type="molecule type" value="Genomic_DNA"/>
</dbReference>
<dbReference type="EC" id="2.6.1.76" evidence="7"/>
<keyword evidence="3 7" id="KW-0032">Aminotransferase</keyword>
<evidence type="ECO:0000256" key="2">
    <source>
        <dbReference type="ARBA" id="ARBA00008954"/>
    </source>
</evidence>
<keyword evidence="5 6" id="KW-0663">Pyridoxal phosphate</keyword>